<feature type="transmembrane region" description="Helical" evidence="8">
    <location>
        <begin position="53"/>
        <end position="72"/>
    </location>
</feature>
<dbReference type="PANTHER" id="PTHR13505:SF7">
    <property type="entry name" value="TRANSMEMBRANE PROTEIN 208"/>
    <property type="match status" value="1"/>
</dbReference>
<dbReference type="Proteomes" id="UP000887572">
    <property type="component" value="Unplaced"/>
</dbReference>
<feature type="transmembrane region" description="Helical" evidence="8">
    <location>
        <begin position="25"/>
        <end position="47"/>
    </location>
</feature>
<accession>A0A914I9C2</accession>
<evidence type="ECO:0000256" key="7">
    <source>
        <dbReference type="ARBA" id="ARBA00023136"/>
    </source>
</evidence>
<keyword evidence="4 8" id="KW-0812">Transmembrane</keyword>
<feature type="transmembrane region" description="Helical" evidence="8">
    <location>
        <begin position="136"/>
        <end position="156"/>
    </location>
</feature>
<evidence type="ECO:0000256" key="5">
    <source>
        <dbReference type="ARBA" id="ARBA00022824"/>
    </source>
</evidence>
<organism evidence="9 10">
    <name type="scientific">Globodera rostochiensis</name>
    <name type="common">Golden nematode worm</name>
    <name type="synonym">Heterodera rostochiensis</name>
    <dbReference type="NCBI Taxonomy" id="31243"/>
    <lineage>
        <taxon>Eukaryota</taxon>
        <taxon>Metazoa</taxon>
        <taxon>Ecdysozoa</taxon>
        <taxon>Nematoda</taxon>
        <taxon>Chromadorea</taxon>
        <taxon>Rhabditida</taxon>
        <taxon>Tylenchina</taxon>
        <taxon>Tylenchomorpha</taxon>
        <taxon>Tylenchoidea</taxon>
        <taxon>Heteroderidae</taxon>
        <taxon>Heteroderinae</taxon>
        <taxon>Globodera</taxon>
    </lineage>
</organism>
<evidence type="ECO:0000256" key="2">
    <source>
        <dbReference type="ARBA" id="ARBA00009950"/>
    </source>
</evidence>
<feature type="transmembrane region" description="Helical" evidence="8">
    <location>
        <begin position="162"/>
        <end position="181"/>
    </location>
</feature>
<evidence type="ECO:0000256" key="8">
    <source>
        <dbReference type="SAM" id="Phobius"/>
    </source>
</evidence>
<dbReference type="WBParaSite" id="Gr19_v10_g7824.t1">
    <property type="protein sequence ID" value="Gr19_v10_g7824.t1"/>
    <property type="gene ID" value="Gr19_v10_g7824"/>
</dbReference>
<comment type="similarity">
    <text evidence="2">Belongs to the TMEM208 family.</text>
</comment>
<evidence type="ECO:0000313" key="10">
    <source>
        <dbReference type="WBParaSite" id="Gr19_v10_g7824.t1"/>
    </source>
</evidence>
<evidence type="ECO:0000256" key="3">
    <source>
        <dbReference type="ARBA" id="ARBA00015033"/>
    </source>
</evidence>
<evidence type="ECO:0000313" key="9">
    <source>
        <dbReference type="Proteomes" id="UP000887572"/>
    </source>
</evidence>
<dbReference type="Pfam" id="PF05620">
    <property type="entry name" value="TMEM208_SND2"/>
    <property type="match status" value="1"/>
</dbReference>
<dbReference type="GO" id="GO:0005789">
    <property type="term" value="C:endoplasmic reticulum membrane"/>
    <property type="evidence" value="ECO:0007669"/>
    <property type="project" value="UniProtKB-SubCell"/>
</dbReference>
<dbReference type="AlphaFoldDB" id="A0A914I9C2"/>
<keyword evidence="9" id="KW-1185">Reference proteome</keyword>
<protein>
    <recommendedName>
        <fullName evidence="3">Transmembrane protein 208</fullName>
    </recommendedName>
</protein>
<dbReference type="InterPro" id="IPR008506">
    <property type="entry name" value="SND2/TMEM208"/>
</dbReference>
<keyword evidence="5" id="KW-0256">Endoplasmic reticulum</keyword>
<keyword evidence="6 8" id="KW-1133">Transmembrane helix</keyword>
<dbReference type="GO" id="GO:0006624">
    <property type="term" value="P:vacuolar protein processing"/>
    <property type="evidence" value="ECO:0007669"/>
    <property type="project" value="TreeGrafter"/>
</dbReference>
<dbReference type="PANTHER" id="PTHR13505">
    <property type="entry name" value="TRANSMEMBRANE PROTEIN 208"/>
    <property type="match status" value="1"/>
</dbReference>
<keyword evidence="7 8" id="KW-0472">Membrane</keyword>
<dbReference type="GO" id="GO:0005773">
    <property type="term" value="C:vacuole"/>
    <property type="evidence" value="ECO:0007669"/>
    <property type="project" value="GOC"/>
</dbReference>
<evidence type="ECO:0000256" key="1">
    <source>
        <dbReference type="ARBA" id="ARBA00004477"/>
    </source>
</evidence>
<reference evidence="10" key="1">
    <citation type="submission" date="2022-11" db="UniProtKB">
        <authorList>
            <consortium name="WormBaseParasite"/>
        </authorList>
    </citation>
    <scope>IDENTIFICATION</scope>
</reference>
<evidence type="ECO:0000256" key="4">
    <source>
        <dbReference type="ARBA" id="ARBA00022692"/>
    </source>
</evidence>
<sequence>MNQQKSVKRAARGQRQIYEENKQTLLCYVMASVCSSVLVFSLNYFLFLPQMGAWVGLTLSSVCQLFSVALMSTMMKTVRNERNQLVDAGLDLNDPNAFGEYCKDIVILCVSVQLLRRQEETEALEVCPRETINSSIALPFAAFISLLIKVLTTYGVDLNNPILYFVLLLFLQKNFLLFTLFF</sequence>
<name>A0A914I9C2_GLORO</name>
<comment type="subcellular location">
    <subcellularLocation>
        <location evidence="1">Endoplasmic reticulum membrane</location>
        <topology evidence="1">Multi-pass membrane protein</topology>
    </subcellularLocation>
</comment>
<proteinExistence type="inferred from homology"/>
<evidence type="ECO:0000256" key="6">
    <source>
        <dbReference type="ARBA" id="ARBA00022989"/>
    </source>
</evidence>